<dbReference type="AlphaFoldDB" id="A0A430KVK4"/>
<gene>
    <name evidence="3" type="ORF">EH243_00925</name>
</gene>
<keyword evidence="4" id="KW-1185">Reference proteome</keyword>
<dbReference type="RefSeq" id="WP_126156752.1">
    <property type="nucleotide sequence ID" value="NZ_RQXW01000001.1"/>
</dbReference>
<proteinExistence type="predicted"/>
<dbReference type="InterPro" id="IPR035923">
    <property type="entry name" value="TT1751-like_sf"/>
</dbReference>
<sequence>MFKRYVIALTAILWGCPALATEGMVNIASEYSVEETADRLDSILAKKGMTVFNRVKHSDAAAKVNIELRDTQVIIFGNPKVGSPLMACQQTVAIDLPQKYLVWQDVSDKVWISYNDPAYLVKRHEIEGCDEVINKVTNALSGIASAAAK</sequence>
<dbReference type="SUPFAM" id="SSF103247">
    <property type="entry name" value="TT1751-like"/>
    <property type="match status" value="1"/>
</dbReference>
<feature type="signal peptide" evidence="1">
    <location>
        <begin position="1"/>
        <end position="20"/>
    </location>
</feature>
<evidence type="ECO:0000313" key="3">
    <source>
        <dbReference type="EMBL" id="RTE67541.1"/>
    </source>
</evidence>
<feature type="domain" description="DUF302" evidence="2">
    <location>
        <begin position="56"/>
        <end position="117"/>
    </location>
</feature>
<evidence type="ECO:0000256" key="1">
    <source>
        <dbReference type="SAM" id="SignalP"/>
    </source>
</evidence>
<reference evidence="3 4" key="1">
    <citation type="submission" date="2018-11" db="EMBL/GenBank/DDBJ databases">
        <title>The draft genome sequence of Amphritea opalescens ANRC-JH13T.</title>
        <authorList>
            <person name="Fang Z."/>
            <person name="Zhang Y."/>
            <person name="Han X."/>
        </authorList>
    </citation>
    <scope>NUCLEOTIDE SEQUENCE [LARGE SCALE GENOMIC DNA]</scope>
    <source>
        <strain evidence="3 4">ANRC-JH13</strain>
    </source>
</reference>
<dbReference type="Pfam" id="PF03625">
    <property type="entry name" value="DUF302"/>
    <property type="match status" value="1"/>
</dbReference>
<dbReference type="InterPro" id="IPR005180">
    <property type="entry name" value="DUF302"/>
</dbReference>
<dbReference type="PANTHER" id="PTHR38342">
    <property type="entry name" value="SLR5037 PROTEIN"/>
    <property type="match status" value="1"/>
</dbReference>
<evidence type="ECO:0000259" key="2">
    <source>
        <dbReference type="Pfam" id="PF03625"/>
    </source>
</evidence>
<protein>
    <submittedName>
        <fullName evidence="3">DUF302 domain-containing protein</fullName>
    </submittedName>
</protein>
<dbReference type="Proteomes" id="UP000283087">
    <property type="component" value="Unassembled WGS sequence"/>
</dbReference>
<name>A0A430KVK4_9GAMM</name>
<feature type="chain" id="PRO_5019493497" evidence="1">
    <location>
        <begin position="21"/>
        <end position="149"/>
    </location>
</feature>
<accession>A0A430KVK4</accession>
<keyword evidence="1" id="KW-0732">Signal</keyword>
<dbReference type="OrthoDB" id="9799367at2"/>
<dbReference type="PANTHER" id="PTHR38342:SF2">
    <property type="entry name" value="INNER MEMBRANE OR EXPORTED"/>
    <property type="match status" value="1"/>
</dbReference>
<comment type="caution">
    <text evidence="3">The sequence shown here is derived from an EMBL/GenBank/DDBJ whole genome shotgun (WGS) entry which is preliminary data.</text>
</comment>
<evidence type="ECO:0000313" key="4">
    <source>
        <dbReference type="Proteomes" id="UP000283087"/>
    </source>
</evidence>
<organism evidence="3 4">
    <name type="scientific">Amphritea opalescens</name>
    <dbReference type="NCBI Taxonomy" id="2490544"/>
    <lineage>
        <taxon>Bacteria</taxon>
        <taxon>Pseudomonadati</taxon>
        <taxon>Pseudomonadota</taxon>
        <taxon>Gammaproteobacteria</taxon>
        <taxon>Oceanospirillales</taxon>
        <taxon>Oceanospirillaceae</taxon>
        <taxon>Amphritea</taxon>
    </lineage>
</organism>
<dbReference type="Gene3D" id="3.30.310.70">
    <property type="entry name" value="TT1751-like domain"/>
    <property type="match status" value="1"/>
</dbReference>
<dbReference type="CDD" id="cd14797">
    <property type="entry name" value="DUF302"/>
    <property type="match status" value="1"/>
</dbReference>
<dbReference type="EMBL" id="RQXW01000001">
    <property type="protein sequence ID" value="RTE67541.1"/>
    <property type="molecule type" value="Genomic_DNA"/>
</dbReference>